<reference evidence="3" key="1">
    <citation type="submission" date="2022-10" db="EMBL/GenBank/DDBJ databases">
        <title>Genome assembly of Pristionchus species.</title>
        <authorList>
            <person name="Yoshida K."/>
            <person name="Sommer R.J."/>
        </authorList>
    </citation>
    <scope>NUCLEOTIDE SEQUENCE [LARGE SCALE GENOMIC DNA]</scope>
    <source>
        <strain evidence="3">RS5460</strain>
    </source>
</reference>
<dbReference type="EMBL" id="BTRK01000003">
    <property type="protein sequence ID" value="GMR43790.1"/>
    <property type="molecule type" value="Genomic_DNA"/>
</dbReference>
<name>A0AAN5CF77_9BILA</name>
<feature type="non-terminal residue" evidence="2">
    <location>
        <position position="78"/>
    </location>
</feature>
<dbReference type="AlphaFoldDB" id="A0AAN5CF77"/>
<evidence type="ECO:0000313" key="2">
    <source>
        <dbReference type="EMBL" id="GMR43790.1"/>
    </source>
</evidence>
<feature type="region of interest" description="Disordered" evidence="1">
    <location>
        <begin position="1"/>
        <end position="25"/>
    </location>
</feature>
<organism evidence="2 3">
    <name type="scientific">Pristionchus mayeri</name>
    <dbReference type="NCBI Taxonomy" id="1317129"/>
    <lineage>
        <taxon>Eukaryota</taxon>
        <taxon>Metazoa</taxon>
        <taxon>Ecdysozoa</taxon>
        <taxon>Nematoda</taxon>
        <taxon>Chromadorea</taxon>
        <taxon>Rhabditida</taxon>
        <taxon>Rhabditina</taxon>
        <taxon>Diplogasteromorpha</taxon>
        <taxon>Diplogasteroidea</taxon>
        <taxon>Neodiplogasteridae</taxon>
        <taxon>Pristionchus</taxon>
    </lineage>
</organism>
<dbReference type="Proteomes" id="UP001328107">
    <property type="component" value="Unassembled WGS sequence"/>
</dbReference>
<evidence type="ECO:0000256" key="1">
    <source>
        <dbReference type="SAM" id="MobiDB-lite"/>
    </source>
</evidence>
<sequence>MVSFSSSLRHSLKNPLYPPQIPTSKSSSLVRHLCRKFQCIPWLWMRSPMVSCSSPLLHSWKNLHQSQKSSERNRMDLQ</sequence>
<protein>
    <submittedName>
        <fullName evidence="2">Uncharacterized protein</fullName>
    </submittedName>
</protein>
<gene>
    <name evidence="2" type="ORF">PMAYCL1PPCAC_13985</name>
</gene>
<comment type="caution">
    <text evidence="2">The sequence shown here is derived from an EMBL/GenBank/DDBJ whole genome shotgun (WGS) entry which is preliminary data.</text>
</comment>
<evidence type="ECO:0000313" key="3">
    <source>
        <dbReference type="Proteomes" id="UP001328107"/>
    </source>
</evidence>
<accession>A0AAN5CF77</accession>
<proteinExistence type="predicted"/>
<keyword evidence="3" id="KW-1185">Reference proteome</keyword>